<dbReference type="GO" id="GO:0003964">
    <property type="term" value="F:RNA-directed DNA polymerase activity"/>
    <property type="evidence" value="ECO:0007669"/>
    <property type="project" value="UniProtKB-KW"/>
</dbReference>
<sequence>MNQQDWDLVKLIKEKVRQLPDLEVPPSLEIFIVLEVDGCMSGWGGICKWKPQKNDPRSTEKICAYTSGKFCPIKSTIDAEIHAVMKTMEGLKIYYLDKKEIIIRTDCQEIISFFNKSAQNKSSRVRMEERRVGPATHDFRGPLGTQGKAQSEGRSPSPLNSTQSLVEIYRAKVEEINEETKPGLRLDILHEVEEQLGQIQREAAQQSIKSLQQYREIHSIKLREYRRRSTRRNWHGDRLPVVQQQDDQLEQALWLVKDVAQRTPSFSI</sequence>
<evidence type="ECO:0000313" key="10">
    <source>
        <dbReference type="Proteomes" id="UP000734854"/>
    </source>
</evidence>
<name>A0A8J5FTB6_ZINOF</name>
<feature type="region of interest" description="Disordered" evidence="7">
    <location>
        <begin position="123"/>
        <end position="161"/>
    </location>
</feature>
<reference evidence="9 10" key="1">
    <citation type="submission" date="2020-08" db="EMBL/GenBank/DDBJ databases">
        <title>Plant Genome Project.</title>
        <authorList>
            <person name="Zhang R.-G."/>
        </authorList>
    </citation>
    <scope>NUCLEOTIDE SEQUENCE [LARGE SCALE GENOMIC DNA]</scope>
    <source>
        <tissue evidence="9">Rhizome</tissue>
    </source>
</reference>
<evidence type="ECO:0000256" key="1">
    <source>
        <dbReference type="ARBA" id="ARBA00022679"/>
    </source>
</evidence>
<dbReference type="EMBL" id="JACMSC010000013">
    <property type="protein sequence ID" value="KAG6492555.1"/>
    <property type="molecule type" value="Genomic_DNA"/>
</dbReference>
<dbReference type="SUPFAM" id="SSF56672">
    <property type="entry name" value="DNA/RNA polymerases"/>
    <property type="match status" value="1"/>
</dbReference>
<evidence type="ECO:0000259" key="8">
    <source>
        <dbReference type="Pfam" id="PF17917"/>
    </source>
</evidence>
<gene>
    <name evidence="9" type="ORF">ZIOFF_047518</name>
</gene>
<evidence type="ECO:0000313" key="9">
    <source>
        <dbReference type="EMBL" id="KAG6492555.1"/>
    </source>
</evidence>
<evidence type="ECO:0000256" key="7">
    <source>
        <dbReference type="SAM" id="MobiDB-lite"/>
    </source>
</evidence>
<dbReference type="Pfam" id="PF17917">
    <property type="entry name" value="RT_RNaseH"/>
    <property type="match status" value="1"/>
</dbReference>
<organism evidence="9 10">
    <name type="scientific">Zingiber officinale</name>
    <name type="common">Ginger</name>
    <name type="synonym">Amomum zingiber</name>
    <dbReference type="NCBI Taxonomy" id="94328"/>
    <lineage>
        <taxon>Eukaryota</taxon>
        <taxon>Viridiplantae</taxon>
        <taxon>Streptophyta</taxon>
        <taxon>Embryophyta</taxon>
        <taxon>Tracheophyta</taxon>
        <taxon>Spermatophyta</taxon>
        <taxon>Magnoliopsida</taxon>
        <taxon>Liliopsida</taxon>
        <taxon>Zingiberales</taxon>
        <taxon>Zingiberaceae</taxon>
        <taxon>Zingiber</taxon>
    </lineage>
</organism>
<keyword evidence="2" id="KW-0548">Nucleotidyltransferase</keyword>
<dbReference type="AlphaFoldDB" id="A0A8J5FTB6"/>
<evidence type="ECO:0000256" key="3">
    <source>
        <dbReference type="ARBA" id="ARBA00022722"/>
    </source>
</evidence>
<proteinExistence type="predicted"/>
<feature type="compositionally biased region" description="Polar residues" evidence="7">
    <location>
        <begin position="147"/>
        <end position="161"/>
    </location>
</feature>
<dbReference type="GO" id="GO:0016787">
    <property type="term" value="F:hydrolase activity"/>
    <property type="evidence" value="ECO:0007669"/>
    <property type="project" value="UniProtKB-KW"/>
</dbReference>
<keyword evidence="10" id="KW-1185">Reference proteome</keyword>
<dbReference type="InterPro" id="IPR043502">
    <property type="entry name" value="DNA/RNA_pol_sf"/>
</dbReference>
<dbReference type="Proteomes" id="UP000734854">
    <property type="component" value="Unassembled WGS sequence"/>
</dbReference>
<comment type="caution">
    <text evidence="9">The sequence shown here is derived from an EMBL/GenBank/DDBJ whole genome shotgun (WGS) entry which is preliminary data.</text>
</comment>
<dbReference type="GO" id="GO:0004519">
    <property type="term" value="F:endonuclease activity"/>
    <property type="evidence" value="ECO:0007669"/>
    <property type="project" value="UniProtKB-KW"/>
</dbReference>
<evidence type="ECO:0000256" key="4">
    <source>
        <dbReference type="ARBA" id="ARBA00022759"/>
    </source>
</evidence>
<keyword evidence="5" id="KW-0378">Hydrolase</keyword>
<keyword evidence="1" id="KW-0808">Transferase</keyword>
<accession>A0A8J5FTB6</accession>
<evidence type="ECO:0000256" key="2">
    <source>
        <dbReference type="ARBA" id="ARBA00022695"/>
    </source>
</evidence>
<keyword evidence="6" id="KW-0695">RNA-directed DNA polymerase</keyword>
<protein>
    <recommendedName>
        <fullName evidence="8">Reverse transcriptase RNase H-like domain-containing protein</fullName>
    </recommendedName>
</protein>
<feature type="compositionally biased region" description="Basic and acidic residues" evidence="7">
    <location>
        <begin position="125"/>
        <end position="140"/>
    </location>
</feature>
<evidence type="ECO:0000256" key="5">
    <source>
        <dbReference type="ARBA" id="ARBA00022801"/>
    </source>
</evidence>
<dbReference type="InterPro" id="IPR041373">
    <property type="entry name" value="RT_RNaseH"/>
</dbReference>
<keyword evidence="3" id="KW-0540">Nuclease</keyword>
<feature type="domain" description="Reverse transcriptase RNase H-like" evidence="8">
    <location>
        <begin position="32"/>
        <end position="122"/>
    </location>
</feature>
<keyword evidence="4" id="KW-0255">Endonuclease</keyword>
<evidence type="ECO:0000256" key="6">
    <source>
        <dbReference type="ARBA" id="ARBA00022918"/>
    </source>
</evidence>